<feature type="region of interest" description="Disordered" evidence="1">
    <location>
        <begin position="345"/>
        <end position="383"/>
    </location>
</feature>
<feature type="transmembrane region" description="Helical" evidence="2">
    <location>
        <begin position="36"/>
        <end position="60"/>
    </location>
</feature>
<reference evidence="3 4" key="1">
    <citation type="journal article" date="2017" name="PLoS Biol.">
        <title>The sea cucumber genome provides insights into morphological evolution and visceral regeneration.</title>
        <authorList>
            <person name="Zhang X."/>
            <person name="Sun L."/>
            <person name="Yuan J."/>
            <person name="Sun Y."/>
            <person name="Gao Y."/>
            <person name="Zhang L."/>
            <person name="Li S."/>
            <person name="Dai H."/>
            <person name="Hamel J.F."/>
            <person name="Liu C."/>
            <person name="Yu Y."/>
            <person name="Liu S."/>
            <person name="Lin W."/>
            <person name="Guo K."/>
            <person name="Jin S."/>
            <person name="Xu P."/>
            <person name="Storey K.B."/>
            <person name="Huan P."/>
            <person name="Zhang T."/>
            <person name="Zhou Y."/>
            <person name="Zhang J."/>
            <person name="Lin C."/>
            <person name="Li X."/>
            <person name="Xing L."/>
            <person name="Huo D."/>
            <person name="Sun M."/>
            <person name="Wang L."/>
            <person name="Mercier A."/>
            <person name="Li F."/>
            <person name="Yang H."/>
            <person name="Xiang J."/>
        </authorList>
    </citation>
    <scope>NUCLEOTIDE SEQUENCE [LARGE SCALE GENOMIC DNA]</scope>
    <source>
        <strain evidence="3">Shaxun</strain>
        <tissue evidence="3">Muscle</tissue>
    </source>
</reference>
<sequence length="383" mass="42627">MTSPVTSSEVSQYFHTITTATATTINNNNSDNNNTIYGLMGLVGLLIVLVLILIILHLCGQKRVKAKKLKRFSTGSQHIYENPSFVNHVLGSFRRTRDSAKTSQVDDDFWSTGGKTFREEDEVASSSKSSFTSNAAGVRGKLNIEGTNNEIVIHLKSSEVETTENETKFVDPVNVDGVVDDQSHSQTLDGDNVIEHDTMNADEGNMYVDMQDTARRLMLAWPATNINESSYQGKENSDRYNNVATTSPPEYSRRESKDDTYGIHTATSSYNLPGDEIETGVNNAEEDLSALYGTIDKSKSRNRRDKIENDDDELLDKPVATQNIEVENSDLYAVINKRTRHKEIVNNSSALRHKVSNSKVVERPKYAPPVPPQTSSDKLSRLL</sequence>
<evidence type="ECO:0000256" key="2">
    <source>
        <dbReference type="SAM" id="Phobius"/>
    </source>
</evidence>
<name>A0A2G8JQV0_STIJA</name>
<proteinExistence type="predicted"/>
<keyword evidence="2" id="KW-0472">Membrane</keyword>
<keyword evidence="2" id="KW-1133">Transmembrane helix</keyword>
<organism evidence="3 4">
    <name type="scientific">Stichopus japonicus</name>
    <name type="common">Sea cucumber</name>
    <dbReference type="NCBI Taxonomy" id="307972"/>
    <lineage>
        <taxon>Eukaryota</taxon>
        <taxon>Metazoa</taxon>
        <taxon>Echinodermata</taxon>
        <taxon>Eleutherozoa</taxon>
        <taxon>Echinozoa</taxon>
        <taxon>Holothuroidea</taxon>
        <taxon>Aspidochirotacea</taxon>
        <taxon>Aspidochirotida</taxon>
        <taxon>Stichopodidae</taxon>
        <taxon>Apostichopus</taxon>
    </lineage>
</organism>
<keyword evidence="2" id="KW-0812">Transmembrane</keyword>
<dbReference type="Proteomes" id="UP000230750">
    <property type="component" value="Unassembled WGS sequence"/>
</dbReference>
<feature type="compositionally biased region" description="Polar residues" evidence="1">
    <location>
        <begin position="229"/>
        <end position="249"/>
    </location>
</feature>
<evidence type="ECO:0000313" key="3">
    <source>
        <dbReference type="EMBL" id="PIK38055.1"/>
    </source>
</evidence>
<dbReference type="EMBL" id="MRZV01001412">
    <property type="protein sequence ID" value="PIK38055.1"/>
    <property type="molecule type" value="Genomic_DNA"/>
</dbReference>
<protein>
    <submittedName>
        <fullName evidence="3">Uncharacterized protein</fullName>
    </submittedName>
</protein>
<comment type="caution">
    <text evidence="3">The sequence shown here is derived from an EMBL/GenBank/DDBJ whole genome shotgun (WGS) entry which is preliminary data.</text>
</comment>
<evidence type="ECO:0000313" key="4">
    <source>
        <dbReference type="Proteomes" id="UP000230750"/>
    </source>
</evidence>
<evidence type="ECO:0000256" key="1">
    <source>
        <dbReference type="SAM" id="MobiDB-lite"/>
    </source>
</evidence>
<keyword evidence="4" id="KW-1185">Reference proteome</keyword>
<gene>
    <name evidence="3" type="ORF">BSL78_25101</name>
</gene>
<accession>A0A2G8JQV0</accession>
<dbReference type="AlphaFoldDB" id="A0A2G8JQV0"/>
<feature type="region of interest" description="Disordered" evidence="1">
    <location>
        <begin position="229"/>
        <end position="259"/>
    </location>
</feature>